<keyword evidence="3" id="KW-1185">Reference proteome</keyword>
<sequence length="86" mass="9879">MLEGNGREVDRTFARIRDDARHSAVVQLRVREVDHRAFPDWNMAYQQVRGPGEEDLIFIVGAMVEQLDDPLLRDELMGFAMLHNAA</sequence>
<reference evidence="2 3" key="1">
    <citation type="submission" date="2021-07" db="EMBL/GenBank/DDBJ databases">
        <title>The draft genome sequence of Sphingomicrobium sp. B8.</title>
        <authorList>
            <person name="Mu L."/>
        </authorList>
    </citation>
    <scope>NUCLEOTIDE SEQUENCE [LARGE SCALE GENOMIC DNA]</scope>
    <source>
        <strain evidence="2 3">B8</strain>
    </source>
</reference>
<name>A0ABS6V6T1_9SPHN</name>
<comment type="caution">
    <text evidence="2">The sequence shown here is derived from an EMBL/GenBank/DDBJ whole genome shotgun (WGS) entry which is preliminary data.</text>
</comment>
<proteinExistence type="predicted"/>
<protein>
    <submittedName>
        <fullName evidence="2">BLUF domain-containing protein</fullName>
    </submittedName>
</protein>
<dbReference type="Pfam" id="PF04940">
    <property type="entry name" value="BLUF"/>
    <property type="match status" value="1"/>
</dbReference>
<organism evidence="2 3">
    <name type="scientific">Sphingomicrobium clamense</name>
    <dbReference type="NCBI Taxonomy" id="2851013"/>
    <lineage>
        <taxon>Bacteria</taxon>
        <taxon>Pseudomonadati</taxon>
        <taxon>Pseudomonadota</taxon>
        <taxon>Alphaproteobacteria</taxon>
        <taxon>Sphingomonadales</taxon>
        <taxon>Sphingomonadaceae</taxon>
        <taxon>Sphingomicrobium</taxon>
    </lineage>
</organism>
<dbReference type="InterPro" id="IPR007024">
    <property type="entry name" value="BLUF_domain"/>
</dbReference>
<dbReference type="Proteomes" id="UP000698028">
    <property type="component" value="Unassembled WGS sequence"/>
</dbReference>
<dbReference type="PROSITE" id="PS50925">
    <property type="entry name" value="BLUF"/>
    <property type="match status" value="1"/>
</dbReference>
<evidence type="ECO:0000313" key="2">
    <source>
        <dbReference type="EMBL" id="MBW0145272.1"/>
    </source>
</evidence>
<feature type="domain" description="BLUF" evidence="1">
    <location>
        <begin position="1"/>
        <end position="44"/>
    </location>
</feature>
<dbReference type="EMBL" id="JAHVAH010000001">
    <property type="protein sequence ID" value="MBW0145272.1"/>
    <property type="molecule type" value="Genomic_DNA"/>
</dbReference>
<evidence type="ECO:0000259" key="1">
    <source>
        <dbReference type="PROSITE" id="PS50925"/>
    </source>
</evidence>
<evidence type="ECO:0000313" key="3">
    <source>
        <dbReference type="Proteomes" id="UP000698028"/>
    </source>
</evidence>
<gene>
    <name evidence="2" type="ORF">KTQ36_08195</name>
</gene>
<accession>A0ABS6V6T1</accession>